<feature type="transmembrane region" description="Helical" evidence="1">
    <location>
        <begin position="111"/>
        <end position="131"/>
    </location>
</feature>
<feature type="transmembrane region" description="Helical" evidence="1">
    <location>
        <begin position="200"/>
        <end position="223"/>
    </location>
</feature>
<keyword evidence="3" id="KW-1185">Reference proteome</keyword>
<comment type="caution">
    <text evidence="2">The sequence shown here is derived from an EMBL/GenBank/DDBJ whole genome shotgun (WGS) entry which is preliminary data.</text>
</comment>
<feature type="transmembrane region" description="Helical" evidence="1">
    <location>
        <begin position="143"/>
        <end position="163"/>
    </location>
</feature>
<sequence length="267" mass="30148">MELSIILSVVGIVLSFLGLFITVNKTTVINKHSDNQAISNSFNSTKIVNKGKTINGYNEYNHYTTINQNTEFRNSSQNNDDELGIIIMYGALSIIGFGILISSFIQYKSLIMLYLSIIVVVGVLASLLVLYRKRNLPNAYKYYTLLLWLIIFVYILLIKVPIYPPSNLEVVENKFIDIDILDSPGVLWGLVTNGYQEETYFLISQIAGIVIMISLIIFSYSLLYKMITKKPLKPINILVKNSLILIFLGGVFISGVLAKFLYFLQSL</sequence>
<protein>
    <submittedName>
        <fullName evidence="2">Uncharacterized protein</fullName>
    </submittedName>
</protein>
<keyword evidence="1" id="KW-0812">Transmembrane</keyword>
<feature type="transmembrane region" description="Helical" evidence="1">
    <location>
        <begin position="83"/>
        <end position="105"/>
    </location>
</feature>
<proteinExistence type="predicted"/>
<dbReference type="Proteomes" id="UP001444625">
    <property type="component" value="Unassembled WGS sequence"/>
</dbReference>
<keyword evidence="1" id="KW-1133">Transmembrane helix</keyword>
<evidence type="ECO:0000313" key="2">
    <source>
        <dbReference type="EMBL" id="MEN2766842.1"/>
    </source>
</evidence>
<evidence type="ECO:0000256" key="1">
    <source>
        <dbReference type="SAM" id="Phobius"/>
    </source>
</evidence>
<gene>
    <name evidence="2" type="ORF">ABC228_06570</name>
</gene>
<evidence type="ECO:0000313" key="3">
    <source>
        <dbReference type="Proteomes" id="UP001444625"/>
    </source>
</evidence>
<organism evidence="2 3">
    <name type="scientific">Ornithinibacillus xuwenensis</name>
    <dbReference type="NCBI Taxonomy" id="3144668"/>
    <lineage>
        <taxon>Bacteria</taxon>
        <taxon>Bacillati</taxon>
        <taxon>Bacillota</taxon>
        <taxon>Bacilli</taxon>
        <taxon>Bacillales</taxon>
        <taxon>Bacillaceae</taxon>
        <taxon>Ornithinibacillus</taxon>
    </lineage>
</organism>
<keyword evidence="1" id="KW-0472">Membrane</keyword>
<dbReference type="RefSeq" id="WP_345824311.1">
    <property type="nucleotide sequence ID" value="NZ_JBDIML010000002.1"/>
</dbReference>
<feature type="transmembrane region" description="Helical" evidence="1">
    <location>
        <begin position="6"/>
        <end position="23"/>
    </location>
</feature>
<accession>A0ABU9XJ32</accession>
<feature type="transmembrane region" description="Helical" evidence="1">
    <location>
        <begin position="243"/>
        <end position="264"/>
    </location>
</feature>
<name>A0ABU9XJ32_9BACI</name>
<reference evidence="2 3" key="1">
    <citation type="submission" date="2024-05" db="EMBL/GenBank/DDBJ databases">
        <authorList>
            <person name="Haq I."/>
            <person name="Ullah Z."/>
            <person name="Ahmad R."/>
            <person name="Li M."/>
            <person name="Tong Y."/>
        </authorList>
    </citation>
    <scope>NUCLEOTIDE SEQUENCE [LARGE SCALE GENOMIC DNA]</scope>
    <source>
        <strain evidence="2 3">16A2E</strain>
    </source>
</reference>
<dbReference type="EMBL" id="JBDIML010000002">
    <property type="protein sequence ID" value="MEN2766842.1"/>
    <property type="molecule type" value="Genomic_DNA"/>
</dbReference>